<organism evidence="1">
    <name type="scientific">bioreactor metagenome</name>
    <dbReference type="NCBI Taxonomy" id="1076179"/>
    <lineage>
        <taxon>unclassified sequences</taxon>
        <taxon>metagenomes</taxon>
        <taxon>ecological metagenomes</taxon>
    </lineage>
</organism>
<proteinExistence type="predicted"/>
<sequence length="85" mass="9524">MTSFNQLPNDHICRVKPHFAVRLAADLHQLRPSAHLLRLLNQIVRIHADAMPANQTGPKPQRIPLGIHGPQNLRCTNIHAVQCDS</sequence>
<reference evidence="1" key="1">
    <citation type="submission" date="2019-08" db="EMBL/GenBank/DDBJ databases">
        <authorList>
            <person name="Kucharzyk K."/>
            <person name="Murdoch R.W."/>
            <person name="Higgins S."/>
            <person name="Loffler F."/>
        </authorList>
    </citation>
    <scope>NUCLEOTIDE SEQUENCE</scope>
</reference>
<dbReference type="AlphaFoldDB" id="A0A645HPU0"/>
<accession>A0A645HPU0</accession>
<dbReference type="EMBL" id="VSSQ01097890">
    <property type="protein sequence ID" value="MPN41071.1"/>
    <property type="molecule type" value="Genomic_DNA"/>
</dbReference>
<name>A0A645HPU0_9ZZZZ</name>
<protein>
    <submittedName>
        <fullName evidence="1">Uncharacterized protein</fullName>
    </submittedName>
</protein>
<comment type="caution">
    <text evidence="1">The sequence shown here is derived from an EMBL/GenBank/DDBJ whole genome shotgun (WGS) entry which is preliminary data.</text>
</comment>
<gene>
    <name evidence="1" type="ORF">SDC9_188611</name>
</gene>
<evidence type="ECO:0000313" key="1">
    <source>
        <dbReference type="EMBL" id="MPN41071.1"/>
    </source>
</evidence>